<name>A0A7K5MT82_CARCD</name>
<feature type="non-terminal residue" evidence="19">
    <location>
        <position position="1"/>
    </location>
</feature>
<dbReference type="PROSITE" id="PS00238">
    <property type="entry name" value="OPSIN"/>
    <property type="match status" value="1"/>
</dbReference>
<evidence type="ECO:0000256" key="8">
    <source>
        <dbReference type="ARBA" id="ARBA00022991"/>
    </source>
</evidence>
<evidence type="ECO:0000256" key="12">
    <source>
        <dbReference type="ARBA" id="ARBA00023170"/>
    </source>
</evidence>
<evidence type="ECO:0000256" key="9">
    <source>
        <dbReference type="ARBA" id="ARBA00023040"/>
    </source>
</evidence>
<evidence type="ECO:0000256" key="17">
    <source>
        <dbReference type="SAM" id="MobiDB-lite"/>
    </source>
</evidence>
<keyword evidence="8 16" id="KW-0157">Chromophore</keyword>
<keyword evidence="11" id="KW-1015">Disulfide bond</keyword>
<dbReference type="Pfam" id="PF00001">
    <property type="entry name" value="7tm_1"/>
    <property type="match status" value="2"/>
</dbReference>
<dbReference type="InterPro" id="IPR000276">
    <property type="entry name" value="GPCR_Rhodpsn"/>
</dbReference>
<evidence type="ECO:0000256" key="7">
    <source>
        <dbReference type="ARBA" id="ARBA00022989"/>
    </source>
</evidence>
<evidence type="ECO:0000256" key="6">
    <source>
        <dbReference type="ARBA" id="ARBA00022925"/>
    </source>
</evidence>
<protein>
    <submittedName>
        <fullName evidence="19">OPSUV protein</fullName>
    </submittedName>
</protein>
<feature type="transmembrane region" description="Helical" evidence="16">
    <location>
        <begin position="112"/>
        <end position="130"/>
    </location>
</feature>
<evidence type="ECO:0000256" key="14">
    <source>
        <dbReference type="ARBA" id="ARBA00023224"/>
    </source>
</evidence>
<dbReference type="PROSITE" id="PS00237">
    <property type="entry name" value="G_PROTEIN_RECEP_F1_1"/>
    <property type="match status" value="1"/>
</dbReference>
<dbReference type="GO" id="GO:0016020">
    <property type="term" value="C:membrane"/>
    <property type="evidence" value="ECO:0007669"/>
    <property type="project" value="UniProtKB-SubCell"/>
</dbReference>
<dbReference type="InterPro" id="IPR001521">
    <property type="entry name" value="Opsin_blue"/>
</dbReference>
<dbReference type="PROSITE" id="PS50262">
    <property type="entry name" value="G_PROTEIN_RECEP_F1_2"/>
    <property type="match status" value="1"/>
</dbReference>
<comment type="subcellular location">
    <subcellularLocation>
        <location evidence="1 16">Membrane</location>
        <topology evidence="1 16">Multi-pass membrane protein</topology>
    </subcellularLocation>
</comment>
<dbReference type="EMBL" id="VYXE01021305">
    <property type="protein sequence ID" value="NWT33642.1"/>
    <property type="molecule type" value="Genomic_DNA"/>
</dbReference>
<dbReference type="InterPro" id="IPR027430">
    <property type="entry name" value="Retinal_BS"/>
</dbReference>
<sequence>TAAMDEEEFYLFKNQSSVGPWDGPQYHIAPMWAFYLQTIFMGLVFVAGTPLNAIVLIVTIKYKKLRQPLNYILVNISVSGLMCCVFCIFTVFVASSQGYFVFGKHMCAFEGFAGATGGLVTGWSLAFLAFERYIVICKPFGNFRFNSRHALLVVAATWIIGVGVAIPPFFGWSRKGGEVPWTEGWAGAQAGGWAGGQTEAWAGVRGLHRGGAGARQPGQAQGVPVPGQVAAQQQESATTQKAEREVSRMVVVMVGSFCMCYVPYAALAMYMVNNREHGIDLRLVTIPAFFSKSSCVYNPIIYCFMNKQFRACIMETVCGRPMSDDSEVSSSAQRTEVSSVSSSQVGPS</sequence>
<keyword evidence="15" id="KW-0844">Vision</keyword>
<keyword evidence="12 16" id="KW-0675">Receptor</keyword>
<comment type="similarity">
    <text evidence="16">Belongs to the G-protein coupled receptor 1 family. Opsin subfamily.</text>
</comment>
<keyword evidence="7 16" id="KW-1133">Transmembrane helix</keyword>
<keyword evidence="13" id="KW-0325">Glycoprotein</keyword>
<keyword evidence="3" id="KW-0597">Phosphoprotein</keyword>
<feature type="transmembrane region" description="Helical" evidence="16">
    <location>
        <begin position="150"/>
        <end position="170"/>
    </location>
</feature>
<reference evidence="19 20" key="1">
    <citation type="submission" date="2019-09" db="EMBL/GenBank/DDBJ databases">
        <title>Bird 10,000 Genomes (B10K) Project - Family phase.</title>
        <authorList>
            <person name="Zhang G."/>
        </authorList>
    </citation>
    <scope>NUCLEOTIDE SEQUENCE [LARGE SCALE GENOMIC DNA]</scope>
    <source>
        <strain evidence="19">B10K-DU-001-69</strain>
        <tissue evidence="19">Muscle</tissue>
    </source>
</reference>
<keyword evidence="4 16" id="KW-0716">Sensory transduction</keyword>
<keyword evidence="5 16" id="KW-0812">Transmembrane</keyword>
<keyword evidence="9 16" id="KW-0297">G-protein coupled receptor</keyword>
<keyword evidence="10 16" id="KW-0472">Membrane</keyword>
<accession>A0A7K5MT82</accession>
<dbReference type="SUPFAM" id="SSF81321">
    <property type="entry name" value="Family A G protein-coupled receptor-like"/>
    <property type="match status" value="2"/>
</dbReference>
<keyword evidence="2 16" id="KW-0600">Photoreceptor protein</keyword>
<evidence type="ECO:0000256" key="11">
    <source>
        <dbReference type="ARBA" id="ARBA00023157"/>
    </source>
</evidence>
<dbReference type="PRINTS" id="PR00238">
    <property type="entry name" value="OPSIN"/>
</dbReference>
<evidence type="ECO:0000256" key="1">
    <source>
        <dbReference type="ARBA" id="ARBA00004141"/>
    </source>
</evidence>
<evidence type="ECO:0000313" key="19">
    <source>
        <dbReference type="EMBL" id="NWT33642.1"/>
    </source>
</evidence>
<feature type="non-terminal residue" evidence="19">
    <location>
        <position position="348"/>
    </location>
</feature>
<gene>
    <name evidence="19" type="primary">Opsuv</name>
    <name evidence="19" type="ORF">CARCAR_R04050</name>
</gene>
<dbReference type="SMART" id="SM01381">
    <property type="entry name" value="7TM_GPCR_Srsx"/>
    <property type="match status" value="1"/>
</dbReference>
<evidence type="ECO:0000256" key="13">
    <source>
        <dbReference type="ARBA" id="ARBA00023180"/>
    </source>
</evidence>
<dbReference type="InterPro" id="IPR050125">
    <property type="entry name" value="GPCR_opsins"/>
</dbReference>
<comment type="caution">
    <text evidence="16">Lacks conserved residue(s) required for the propagation of feature annotation.</text>
</comment>
<dbReference type="Gene3D" id="1.20.1070.10">
    <property type="entry name" value="Rhodopsin 7-helix transmembrane proteins"/>
    <property type="match status" value="2"/>
</dbReference>
<comment type="caution">
    <text evidence="19">The sequence shown here is derived from an EMBL/GenBank/DDBJ whole genome shotgun (WGS) entry which is preliminary data.</text>
</comment>
<evidence type="ECO:0000259" key="18">
    <source>
        <dbReference type="PROSITE" id="PS50262"/>
    </source>
</evidence>
<evidence type="ECO:0000256" key="2">
    <source>
        <dbReference type="ARBA" id="ARBA00022543"/>
    </source>
</evidence>
<evidence type="ECO:0000313" key="20">
    <source>
        <dbReference type="Proteomes" id="UP000583740"/>
    </source>
</evidence>
<proteinExistence type="inferred from homology"/>
<evidence type="ECO:0000256" key="10">
    <source>
        <dbReference type="ARBA" id="ARBA00023136"/>
    </source>
</evidence>
<evidence type="ECO:0000256" key="3">
    <source>
        <dbReference type="ARBA" id="ARBA00022553"/>
    </source>
</evidence>
<dbReference type="GO" id="GO:0016037">
    <property type="term" value="P:light absorption"/>
    <property type="evidence" value="ECO:0007669"/>
    <property type="project" value="UniProtKB-ARBA"/>
</dbReference>
<dbReference type="GO" id="GO:0004930">
    <property type="term" value="F:G protein-coupled receptor activity"/>
    <property type="evidence" value="ECO:0007669"/>
    <property type="project" value="UniProtKB-KW"/>
</dbReference>
<keyword evidence="20" id="KW-1185">Reference proteome</keyword>
<dbReference type="InterPro" id="IPR001760">
    <property type="entry name" value="Opsin"/>
</dbReference>
<feature type="transmembrane region" description="Helical" evidence="16">
    <location>
        <begin position="249"/>
        <end position="272"/>
    </location>
</feature>
<dbReference type="InterPro" id="IPR017452">
    <property type="entry name" value="GPCR_Rhodpsn_7TM"/>
</dbReference>
<keyword evidence="14 16" id="KW-0807">Transducer</keyword>
<evidence type="ECO:0000256" key="16">
    <source>
        <dbReference type="RuleBase" id="RU004951"/>
    </source>
</evidence>
<dbReference type="Proteomes" id="UP000583740">
    <property type="component" value="Unassembled WGS sequence"/>
</dbReference>
<evidence type="ECO:0000256" key="5">
    <source>
        <dbReference type="ARBA" id="ARBA00022692"/>
    </source>
</evidence>
<feature type="region of interest" description="Disordered" evidence="17">
    <location>
        <begin position="323"/>
        <end position="348"/>
    </location>
</feature>
<dbReference type="AlphaFoldDB" id="A0A7K5MT82"/>
<organism evidence="19 20">
    <name type="scientific">Cardinalis cardinalis</name>
    <name type="common">Northern cardinal</name>
    <dbReference type="NCBI Taxonomy" id="98964"/>
    <lineage>
        <taxon>Eukaryota</taxon>
        <taxon>Metazoa</taxon>
        <taxon>Chordata</taxon>
        <taxon>Craniata</taxon>
        <taxon>Vertebrata</taxon>
        <taxon>Euteleostomi</taxon>
        <taxon>Archelosauria</taxon>
        <taxon>Archosauria</taxon>
        <taxon>Dinosauria</taxon>
        <taxon>Saurischia</taxon>
        <taxon>Theropoda</taxon>
        <taxon>Coelurosauria</taxon>
        <taxon>Aves</taxon>
        <taxon>Neognathae</taxon>
        <taxon>Neoaves</taxon>
        <taxon>Telluraves</taxon>
        <taxon>Australaves</taxon>
        <taxon>Passeriformes</taxon>
        <taxon>Cardinalidae</taxon>
        <taxon>Cardinalis</taxon>
    </lineage>
</organism>
<dbReference type="PRINTS" id="PR00574">
    <property type="entry name" value="OPSINBLUE"/>
</dbReference>
<dbReference type="GO" id="GO:0009881">
    <property type="term" value="F:photoreceptor activity"/>
    <property type="evidence" value="ECO:0007669"/>
    <property type="project" value="UniProtKB-KW"/>
</dbReference>
<dbReference type="PANTHER" id="PTHR24240">
    <property type="entry name" value="OPSIN"/>
    <property type="match status" value="1"/>
</dbReference>
<feature type="domain" description="G-protein coupled receptors family 1 profile" evidence="18">
    <location>
        <begin position="51"/>
        <end position="302"/>
    </location>
</feature>
<feature type="transmembrane region" description="Helical" evidence="16">
    <location>
        <begin position="72"/>
        <end position="92"/>
    </location>
</feature>
<evidence type="ECO:0000256" key="15">
    <source>
        <dbReference type="ARBA" id="ARBA00023305"/>
    </source>
</evidence>
<dbReference type="GO" id="GO:0007602">
    <property type="term" value="P:phototransduction"/>
    <property type="evidence" value="ECO:0007669"/>
    <property type="project" value="UniProtKB-KW"/>
</dbReference>
<dbReference type="GO" id="GO:0007601">
    <property type="term" value="P:visual perception"/>
    <property type="evidence" value="ECO:0007669"/>
    <property type="project" value="UniProtKB-KW"/>
</dbReference>
<keyword evidence="6 16" id="KW-0681">Retinal protein</keyword>
<feature type="compositionally biased region" description="Low complexity" evidence="17">
    <location>
        <begin position="328"/>
        <end position="348"/>
    </location>
</feature>
<evidence type="ECO:0000256" key="4">
    <source>
        <dbReference type="ARBA" id="ARBA00022606"/>
    </source>
</evidence>
<dbReference type="PRINTS" id="PR00237">
    <property type="entry name" value="GPCRRHODOPSN"/>
</dbReference>
<feature type="transmembrane region" description="Helical" evidence="16">
    <location>
        <begin position="34"/>
        <end position="60"/>
    </location>
</feature>